<reference evidence="8" key="1">
    <citation type="journal article" date="2019" name="Int. J. Syst. Evol. Microbiol.">
        <title>The Global Catalogue of Microorganisms (GCM) 10K type strain sequencing project: providing services to taxonomists for standard genome sequencing and annotation.</title>
        <authorList>
            <consortium name="The Broad Institute Genomics Platform"/>
            <consortium name="The Broad Institute Genome Sequencing Center for Infectious Disease"/>
            <person name="Wu L."/>
            <person name="Ma J."/>
        </authorList>
    </citation>
    <scope>NUCLEOTIDE SEQUENCE [LARGE SCALE GENOMIC DNA]</scope>
    <source>
        <strain evidence="8">KCTC 23917</strain>
    </source>
</reference>
<feature type="transmembrane region" description="Helical" evidence="6">
    <location>
        <begin position="98"/>
        <end position="127"/>
    </location>
</feature>
<keyword evidence="4 6" id="KW-1133">Transmembrane helix</keyword>
<sequence length="204" mass="21640">MMLAAFFQGLMVCLSLIVAIGAQNIFVLRQGLRRESIWPVVIFCAATDAVLISSGVLGLSQTLKASPLLNQLLAAGGACFLIIYGWQALQRVRRGQQMAVAAATGTATTAAILAQAAAFTVLNPHVYLDTVLLMGGIGAQQPPDLRWWFIAGASAASLGWFSLIGFGAGRLAPLFAHPRAWQIVDALIVVTMWSMALMLLTQGV</sequence>
<keyword evidence="5 6" id="KW-0472">Membrane</keyword>
<dbReference type="EMBL" id="BMYU01000001">
    <property type="protein sequence ID" value="GGX30661.1"/>
    <property type="molecule type" value="Genomic_DNA"/>
</dbReference>
<evidence type="ECO:0000313" key="8">
    <source>
        <dbReference type="Proteomes" id="UP000653343"/>
    </source>
</evidence>
<keyword evidence="2" id="KW-1003">Cell membrane</keyword>
<evidence type="ECO:0000256" key="1">
    <source>
        <dbReference type="ARBA" id="ARBA00004651"/>
    </source>
</evidence>
<evidence type="ECO:0000313" key="7">
    <source>
        <dbReference type="EMBL" id="GGX30661.1"/>
    </source>
</evidence>
<feature type="transmembrane region" description="Helical" evidence="6">
    <location>
        <begin position="68"/>
        <end position="86"/>
    </location>
</feature>
<dbReference type="Proteomes" id="UP000653343">
    <property type="component" value="Unassembled WGS sequence"/>
</dbReference>
<comment type="subcellular location">
    <subcellularLocation>
        <location evidence="1">Cell membrane</location>
        <topology evidence="1">Multi-pass membrane protein</topology>
    </subcellularLocation>
</comment>
<name>A0ABQ2XRV6_9BURK</name>
<evidence type="ECO:0000256" key="2">
    <source>
        <dbReference type="ARBA" id="ARBA00022475"/>
    </source>
</evidence>
<evidence type="ECO:0000256" key="6">
    <source>
        <dbReference type="SAM" id="Phobius"/>
    </source>
</evidence>
<protein>
    <submittedName>
        <fullName evidence="7">Amino acid transporter LysE</fullName>
    </submittedName>
</protein>
<feature type="transmembrane region" description="Helical" evidence="6">
    <location>
        <begin position="6"/>
        <end position="28"/>
    </location>
</feature>
<keyword evidence="8" id="KW-1185">Reference proteome</keyword>
<proteinExistence type="predicted"/>
<feature type="transmembrane region" description="Helical" evidence="6">
    <location>
        <begin position="147"/>
        <end position="168"/>
    </location>
</feature>
<accession>A0ABQ2XRV6</accession>
<dbReference type="RefSeq" id="WP_189355390.1">
    <property type="nucleotide sequence ID" value="NZ_BMYU01000001.1"/>
</dbReference>
<evidence type="ECO:0000256" key="3">
    <source>
        <dbReference type="ARBA" id="ARBA00022692"/>
    </source>
</evidence>
<evidence type="ECO:0000256" key="5">
    <source>
        <dbReference type="ARBA" id="ARBA00023136"/>
    </source>
</evidence>
<keyword evidence="3 6" id="KW-0812">Transmembrane</keyword>
<comment type="caution">
    <text evidence="7">The sequence shown here is derived from an EMBL/GenBank/DDBJ whole genome shotgun (WGS) entry which is preliminary data.</text>
</comment>
<feature type="transmembrane region" description="Helical" evidence="6">
    <location>
        <begin position="40"/>
        <end position="62"/>
    </location>
</feature>
<dbReference type="Pfam" id="PF01810">
    <property type="entry name" value="LysE"/>
    <property type="match status" value="1"/>
</dbReference>
<evidence type="ECO:0000256" key="4">
    <source>
        <dbReference type="ARBA" id="ARBA00022989"/>
    </source>
</evidence>
<feature type="transmembrane region" description="Helical" evidence="6">
    <location>
        <begin position="180"/>
        <end position="200"/>
    </location>
</feature>
<organism evidence="7 8">
    <name type="scientific">Undibacterium squillarum</name>
    <dbReference type="NCBI Taxonomy" id="1131567"/>
    <lineage>
        <taxon>Bacteria</taxon>
        <taxon>Pseudomonadati</taxon>
        <taxon>Pseudomonadota</taxon>
        <taxon>Betaproteobacteria</taxon>
        <taxon>Burkholderiales</taxon>
        <taxon>Oxalobacteraceae</taxon>
        <taxon>Undibacterium</taxon>
    </lineage>
</organism>
<dbReference type="InterPro" id="IPR001123">
    <property type="entry name" value="LeuE-type"/>
</dbReference>
<dbReference type="PANTHER" id="PTHR30086:SF20">
    <property type="entry name" value="ARGININE EXPORTER PROTEIN ARGO-RELATED"/>
    <property type="match status" value="1"/>
</dbReference>
<dbReference type="PANTHER" id="PTHR30086">
    <property type="entry name" value="ARGININE EXPORTER PROTEIN ARGO"/>
    <property type="match status" value="1"/>
</dbReference>
<gene>
    <name evidence="7" type="ORF">GCM10010946_04690</name>
</gene>